<dbReference type="InterPro" id="IPR021414">
    <property type="entry name" value="DUF3054"/>
</dbReference>
<proteinExistence type="predicted"/>
<dbReference type="AlphaFoldDB" id="A0A7W9YKQ6"/>
<organism evidence="2 3">
    <name type="scientific">Nocardiopsis mwathae</name>
    <dbReference type="NCBI Taxonomy" id="1472723"/>
    <lineage>
        <taxon>Bacteria</taxon>
        <taxon>Bacillati</taxon>
        <taxon>Actinomycetota</taxon>
        <taxon>Actinomycetes</taxon>
        <taxon>Streptosporangiales</taxon>
        <taxon>Nocardiopsidaceae</taxon>
        <taxon>Nocardiopsis</taxon>
    </lineage>
</organism>
<reference evidence="2 3" key="1">
    <citation type="submission" date="2020-08" db="EMBL/GenBank/DDBJ databases">
        <title>Sequencing the genomes of 1000 actinobacteria strains.</title>
        <authorList>
            <person name="Klenk H.-P."/>
        </authorList>
    </citation>
    <scope>NUCLEOTIDE SEQUENCE [LARGE SCALE GENOMIC DNA]</scope>
    <source>
        <strain evidence="2 3">DSM 46659</strain>
    </source>
</reference>
<evidence type="ECO:0000313" key="2">
    <source>
        <dbReference type="EMBL" id="MBB6173311.1"/>
    </source>
</evidence>
<accession>A0A7W9YKQ6</accession>
<feature type="transmembrane region" description="Helical" evidence="1">
    <location>
        <begin position="35"/>
        <end position="58"/>
    </location>
</feature>
<sequence>MRLPLVPVAAVLDLTCVTVFVVVGRASHGEGDTPVGILGTLWPFALALVVGWIATLAWRDPLRILPVGLGVWAVTAGGGLLLRMAGGDGAPMSFAIVTALFLAATLLGWRTIARLTRSRTPADTPS</sequence>
<feature type="transmembrane region" description="Helical" evidence="1">
    <location>
        <begin position="94"/>
        <end position="112"/>
    </location>
</feature>
<keyword evidence="1" id="KW-0472">Membrane</keyword>
<gene>
    <name evidence="2" type="ORF">HNR23_003371</name>
</gene>
<dbReference type="Pfam" id="PF11255">
    <property type="entry name" value="DUF3054"/>
    <property type="match status" value="1"/>
</dbReference>
<feature type="transmembrane region" description="Helical" evidence="1">
    <location>
        <begin position="64"/>
        <end position="82"/>
    </location>
</feature>
<keyword evidence="1 2" id="KW-0812">Transmembrane</keyword>
<dbReference type="RefSeq" id="WP_184076629.1">
    <property type="nucleotide sequence ID" value="NZ_JACHDS010000001.1"/>
</dbReference>
<comment type="caution">
    <text evidence="2">The sequence shown here is derived from an EMBL/GenBank/DDBJ whole genome shotgun (WGS) entry which is preliminary data.</text>
</comment>
<keyword evidence="1" id="KW-1133">Transmembrane helix</keyword>
<evidence type="ECO:0000256" key="1">
    <source>
        <dbReference type="SAM" id="Phobius"/>
    </source>
</evidence>
<feature type="transmembrane region" description="Helical" evidence="1">
    <location>
        <begin position="6"/>
        <end position="23"/>
    </location>
</feature>
<dbReference type="EMBL" id="JACHDS010000001">
    <property type="protein sequence ID" value="MBB6173311.1"/>
    <property type="molecule type" value="Genomic_DNA"/>
</dbReference>
<protein>
    <submittedName>
        <fullName evidence="2">Energy-coupling factor transporter transmembrane protein EcfT</fullName>
    </submittedName>
</protein>
<evidence type="ECO:0000313" key="3">
    <source>
        <dbReference type="Proteomes" id="UP000546642"/>
    </source>
</evidence>
<name>A0A7W9YKQ6_9ACTN</name>
<keyword evidence="3" id="KW-1185">Reference proteome</keyword>
<dbReference type="Proteomes" id="UP000546642">
    <property type="component" value="Unassembled WGS sequence"/>
</dbReference>